<evidence type="ECO:0000256" key="3">
    <source>
        <dbReference type="ARBA" id="ARBA00022764"/>
    </source>
</evidence>
<dbReference type="GO" id="GO:0030288">
    <property type="term" value="C:outer membrane-bounded periplasmic space"/>
    <property type="evidence" value="ECO:0007669"/>
    <property type="project" value="TreeGrafter"/>
</dbReference>
<dbReference type="OrthoDB" id="5294855at2"/>
<dbReference type="Proteomes" id="UP000290849">
    <property type="component" value="Unassembled WGS sequence"/>
</dbReference>
<evidence type="ECO:0000256" key="4">
    <source>
        <dbReference type="HAMAP-Rule" id="MF_01914"/>
    </source>
</evidence>
<dbReference type="GO" id="GO:0017089">
    <property type="term" value="F:glycolipid transfer activity"/>
    <property type="evidence" value="ECO:0007669"/>
    <property type="project" value="TreeGrafter"/>
</dbReference>
<feature type="compositionally biased region" description="Low complexity" evidence="5">
    <location>
        <begin position="36"/>
        <end position="63"/>
    </location>
</feature>
<dbReference type="PANTHER" id="PTHR36504">
    <property type="entry name" value="LIPOPOLYSACCHARIDE EXPORT SYSTEM PROTEIN LPTA"/>
    <property type="match status" value="1"/>
</dbReference>
<dbReference type="GO" id="GO:0009279">
    <property type="term" value="C:cell outer membrane"/>
    <property type="evidence" value="ECO:0007669"/>
    <property type="project" value="TreeGrafter"/>
</dbReference>
<keyword evidence="3 4" id="KW-0574">Periplasm</keyword>
<dbReference type="NCBIfam" id="TIGR03002">
    <property type="entry name" value="outer_YhbN_LptA"/>
    <property type="match status" value="1"/>
</dbReference>
<comment type="subcellular location">
    <subcellularLocation>
        <location evidence="4">Periplasm</location>
    </subcellularLocation>
</comment>
<evidence type="ECO:0000256" key="2">
    <source>
        <dbReference type="ARBA" id="ARBA00022729"/>
    </source>
</evidence>
<accession>A0A4Q1HLG1</accession>
<dbReference type="Gene3D" id="2.60.450.10">
    <property type="entry name" value="Lipopolysaccharide (LPS) transport protein A like domain"/>
    <property type="match status" value="1"/>
</dbReference>
<gene>
    <name evidence="4 7" type="primary">lptA</name>
    <name evidence="7" type="ORF">C7R54_12600</name>
</gene>
<dbReference type="GO" id="GO:0001530">
    <property type="term" value="F:lipopolysaccharide binding"/>
    <property type="evidence" value="ECO:0007669"/>
    <property type="project" value="InterPro"/>
</dbReference>
<comment type="subunit">
    <text evidence="4">Component of the lipopolysaccharide transport and assembly complex.</text>
</comment>
<protein>
    <recommendedName>
        <fullName evidence="4">Lipopolysaccharide export system protein LptA</fullName>
    </recommendedName>
</protein>
<keyword evidence="1 4" id="KW-0813">Transport</keyword>
<dbReference type="HAMAP" id="MF_01914">
    <property type="entry name" value="LPS_assembly_LptA"/>
    <property type="match status" value="1"/>
</dbReference>
<dbReference type="InterPro" id="IPR014340">
    <property type="entry name" value="LptA"/>
</dbReference>
<comment type="caution">
    <text evidence="7">The sequence shown here is derived from an EMBL/GenBank/DDBJ whole genome shotgun (WGS) entry which is preliminary data.</text>
</comment>
<feature type="region of interest" description="Disordered" evidence="5">
    <location>
        <begin position="36"/>
        <end position="69"/>
    </location>
</feature>
<organism evidence="7 8">
    <name type="scientific">Achromobacter aloeverae</name>
    <dbReference type="NCBI Taxonomy" id="1750518"/>
    <lineage>
        <taxon>Bacteria</taxon>
        <taxon>Pseudomonadati</taxon>
        <taxon>Pseudomonadota</taxon>
        <taxon>Betaproteobacteria</taxon>
        <taxon>Burkholderiales</taxon>
        <taxon>Alcaligenaceae</taxon>
        <taxon>Achromobacter</taxon>
    </lineage>
</organism>
<evidence type="ECO:0000256" key="1">
    <source>
        <dbReference type="ARBA" id="ARBA00022448"/>
    </source>
</evidence>
<dbReference type="PANTHER" id="PTHR36504:SF1">
    <property type="entry name" value="LIPOPOLYSACCHARIDE EXPORT SYSTEM PROTEIN LPTA"/>
    <property type="match status" value="1"/>
</dbReference>
<keyword evidence="8" id="KW-1185">Reference proteome</keyword>
<name>A0A4Q1HLG1_9BURK</name>
<evidence type="ECO:0000256" key="5">
    <source>
        <dbReference type="SAM" id="MobiDB-lite"/>
    </source>
</evidence>
<proteinExistence type="inferred from homology"/>
<evidence type="ECO:0000259" key="6">
    <source>
        <dbReference type="Pfam" id="PF03968"/>
    </source>
</evidence>
<comment type="similarity">
    <text evidence="4">Belongs to the LptA family.</text>
</comment>
<dbReference type="AlphaFoldDB" id="A0A4Q1HLG1"/>
<dbReference type="RefSeq" id="WP_129150780.1">
    <property type="nucleotide sequence ID" value="NZ_JBHSDO010000014.1"/>
</dbReference>
<dbReference type="Pfam" id="PF03968">
    <property type="entry name" value="LptD_N"/>
    <property type="match status" value="1"/>
</dbReference>
<reference evidence="7 8" key="1">
    <citation type="journal article" date="2017" name="Int. J. Syst. Evol. Microbiol.">
        <title>Achromobacter aloeverae sp. nov., isolated from the root of Aloe vera (L.) Burm.f.</title>
        <authorList>
            <person name="Kuncharoen N."/>
            <person name="Muramatsu Y."/>
            <person name="Shibata C."/>
            <person name="Kamakura Y."/>
            <person name="Nakagawa Y."/>
            <person name="Tanasupawat S."/>
        </authorList>
    </citation>
    <scope>NUCLEOTIDE SEQUENCE [LARGE SCALE GENOMIC DNA]</scope>
    <source>
        <strain evidence="7 8">AVA-1</strain>
    </source>
</reference>
<dbReference type="InterPro" id="IPR005653">
    <property type="entry name" value="OstA-like_N"/>
</dbReference>
<dbReference type="EMBL" id="PYAL01000003">
    <property type="protein sequence ID" value="RXN90348.1"/>
    <property type="molecule type" value="Genomic_DNA"/>
</dbReference>
<feature type="domain" description="Organic solvent tolerance-like N-terminal" evidence="6">
    <location>
        <begin position="69"/>
        <end position="188"/>
    </location>
</feature>
<feature type="signal peptide" evidence="4">
    <location>
        <begin position="1"/>
        <end position="26"/>
    </location>
</feature>
<keyword evidence="2 4" id="KW-0732">Signal</keyword>
<dbReference type="InterPro" id="IPR052037">
    <property type="entry name" value="LPS_export_LptA"/>
</dbReference>
<feature type="chain" id="PRO_5021054305" description="Lipopolysaccharide export system protein LptA" evidence="4">
    <location>
        <begin position="27"/>
        <end position="242"/>
    </location>
</feature>
<dbReference type="GO" id="GO:0043165">
    <property type="term" value="P:Gram-negative-bacterium-type cell outer membrane assembly"/>
    <property type="evidence" value="ECO:0007669"/>
    <property type="project" value="UniProtKB-UniRule"/>
</dbReference>
<sequence length="242" mass="25492" precursor="true">MTHIRPFSLSALVFGVLLAGAAGSVAAQQAPANSAAKSGQNASQGSGQNGAAPAKGKAAATPAEEPNTQILSDTLHYDDVKKTSVFTGNVIMTRGLLTMKSDNLELHEDAQGGQFGVATMNNAGRMVNIRQERPENFELIEGVGQRAEYDGPKSQFDLIGQAVVTRYICGKQFDTIRGQRVRYNDKAGTYEAVGGPGSSAPGGRVRSIVEPRARTDAAIEECRRAQAAKAPLPSPPPAKNTR</sequence>
<comment type="function">
    <text evidence="4">Involved in the assembly of lipopolysaccharide (LPS). Required for the translocation of LPS from the inner membrane to the outer membrane.</text>
</comment>
<evidence type="ECO:0000313" key="7">
    <source>
        <dbReference type="EMBL" id="RXN90348.1"/>
    </source>
</evidence>
<evidence type="ECO:0000313" key="8">
    <source>
        <dbReference type="Proteomes" id="UP000290849"/>
    </source>
</evidence>
<dbReference type="GO" id="GO:0015920">
    <property type="term" value="P:lipopolysaccharide transport"/>
    <property type="evidence" value="ECO:0007669"/>
    <property type="project" value="UniProtKB-UniRule"/>
</dbReference>